<dbReference type="InterPro" id="IPR036909">
    <property type="entry name" value="Cyt_c-like_dom_sf"/>
</dbReference>
<dbReference type="EC" id="4.2.99.-" evidence="2"/>
<dbReference type="Gene3D" id="1.10.760.10">
    <property type="entry name" value="Cytochrome c-like domain"/>
    <property type="match status" value="1"/>
</dbReference>
<dbReference type="RefSeq" id="WP_085680231.1">
    <property type="nucleotide sequence ID" value="NZ_CP020931.1"/>
</dbReference>
<dbReference type="SUPFAM" id="SSF46626">
    <property type="entry name" value="Cytochrome c"/>
    <property type="match status" value="1"/>
</dbReference>
<dbReference type="PANTHER" id="PTHR40274:SF3">
    <property type="entry name" value="VIRGINIAMYCIN B LYASE"/>
    <property type="match status" value="1"/>
</dbReference>
<dbReference type="AlphaFoldDB" id="A0A1W6K901"/>
<feature type="signal peptide" evidence="1">
    <location>
        <begin position="1"/>
        <end position="23"/>
    </location>
</feature>
<organism evidence="2 3">
    <name type="scientific">Marinobacter salarius</name>
    <dbReference type="NCBI Taxonomy" id="1420917"/>
    <lineage>
        <taxon>Bacteria</taxon>
        <taxon>Pseudomonadati</taxon>
        <taxon>Pseudomonadota</taxon>
        <taxon>Gammaproteobacteria</taxon>
        <taxon>Pseudomonadales</taxon>
        <taxon>Marinobacteraceae</taxon>
        <taxon>Marinobacter</taxon>
    </lineage>
</organism>
<feature type="chain" id="PRO_5012484338" evidence="1">
    <location>
        <begin position="24"/>
        <end position="403"/>
    </location>
</feature>
<evidence type="ECO:0000313" key="2">
    <source>
        <dbReference type="EMBL" id="ARM83893.1"/>
    </source>
</evidence>
<protein>
    <submittedName>
        <fullName evidence="2">Virginiamycin B lyase</fullName>
        <ecNumber evidence="2">4.2.99.-</ecNumber>
    </submittedName>
</protein>
<dbReference type="PANTHER" id="PTHR40274">
    <property type="entry name" value="VIRGINIAMYCIN B LYASE"/>
    <property type="match status" value="1"/>
</dbReference>
<keyword evidence="1" id="KW-0732">Signal</keyword>
<gene>
    <name evidence="2" type="primary">vgb</name>
    <name evidence="2" type="ORF">MARSALSMR5_01813</name>
</gene>
<proteinExistence type="predicted"/>
<dbReference type="GO" id="GO:0016829">
    <property type="term" value="F:lyase activity"/>
    <property type="evidence" value="ECO:0007669"/>
    <property type="project" value="UniProtKB-KW"/>
</dbReference>
<dbReference type="InterPro" id="IPR015943">
    <property type="entry name" value="WD40/YVTN_repeat-like_dom_sf"/>
</dbReference>
<evidence type="ECO:0000313" key="3">
    <source>
        <dbReference type="Proteomes" id="UP000193100"/>
    </source>
</evidence>
<dbReference type="InterPro" id="IPR051344">
    <property type="entry name" value="Vgb"/>
</dbReference>
<dbReference type="GeneID" id="77255777"/>
<accession>A0A1W6K901</accession>
<dbReference type="Proteomes" id="UP000193100">
    <property type="component" value="Chromosome"/>
</dbReference>
<dbReference type="Pfam" id="PF24684">
    <property type="entry name" value="Vgb_lyase"/>
    <property type="match status" value="2"/>
</dbReference>
<reference evidence="2 3" key="1">
    <citation type="submission" date="2017-04" db="EMBL/GenBank/DDBJ databases">
        <title>Genome Sequence of Marinobacter salarius strain SMR5 Isolated from a culture of the Diatom Skeletonema marinoi.</title>
        <authorList>
            <person name="Topel M."/>
            <person name="Pinder M.I.M."/>
            <person name="Johansson O.N."/>
            <person name="Kourtchenko O."/>
            <person name="Godhe A."/>
            <person name="Clarke A.K."/>
        </authorList>
    </citation>
    <scope>NUCLEOTIDE SEQUENCE [LARGE SCALE GENOMIC DNA]</scope>
    <source>
        <strain evidence="2 3">SMR5</strain>
    </source>
</reference>
<dbReference type="GO" id="GO:0009055">
    <property type="term" value="F:electron transfer activity"/>
    <property type="evidence" value="ECO:0007669"/>
    <property type="project" value="InterPro"/>
</dbReference>
<dbReference type="GO" id="GO:0020037">
    <property type="term" value="F:heme binding"/>
    <property type="evidence" value="ECO:0007669"/>
    <property type="project" value="InterPro"/>
</dbReference>
<evidence type="ECO:0000256" key="1">
    <source>
        <dbReference type="SAM" id="SignalP"/>
    </source>
</evidence>
<keyword evidence="2" id="KW-0456">Lyase</keyword>
<sequence>MSLPASLTAAVVVLLGTTQVSLAQNNSQPSLPEGAGKALVEKACTACHGVSTIKRSAGYSSPEEWRRVFSTMIDLQDEQATRVANYLAQHFPEDPSRRPTLVPGNVDIEITEWTTPTLGQRTRDPIEAPDGSIWWTGMWASLVGKLNPNTGEMKEYNLPPSARPHSIVPDEDGNIWYTGNSNATIGKLNPDTGNITEYETQAKDPHSAVFHPNGNLYFTAQHAAMLGRLDPETGVLKEVNTEARPYGIKVDSNGTVWIAYNGTNKIGAMNPNTMEVRYYNLPDKRTRVRRLDLDSQGNVWYVNSTRGKIGRLNPDIGAITEWDSPSGTDSHPYALAVIDDIIWYNESGMRPDALVRFDPKAETFQSWAIPSGVGIIRNVWVTEEENLLIHQSSTNQVGLVRIN</sequence>
<dbReference type="Gene3D" id="2.130.10.10">
    <property type="entry name" value="YVTN repeat-like/Quinoprotein amine dehydrogenase"/>
    <property type="match status" value="2"/>
</dbReference>
<dbReference type="SUPFAM" id="SSF101898">
    <property type="entry name" value="NHL repeat"/>
    <property type="match status" value="1"/>
</dbReference>
<name>A0A1W6K901_9GAMM</name>
<dbReference type="EMBL" id="CP020931">
    <property type="protein sequence ID" value="ARM83893.1"/>
    <property type="molecule type" value="Genomic_DNA"/>
</dbReference>